<comment type="caution">
    <text evidence="5">The sequence shown here is derived from an EMBL/GenBank/DDBJ whole genome shotgun (WGS) entry which is preliminary data.</text>
</comment>
<keyword evidence="5" id="KW-0548">Nucleotidyltransferase</keyword>
<feature type="domain" description="OmpR/PhoB-type" evidence="3">
    <location>
        <begin position="25"/>
        <end position="99"/>
    </location>
</feature>
<dbReference type="EMBL" id="DWYG01000133">
    <property type="protein sequence ID" value="HJB42402.1"/>
    <property type="molecule type" value="Genomic_DNA"/>
</dbReference>
<reference evidence="5" key="1">
    <citation type="journal article" date="2021" name="PeerJ">
        <title>Extensive microbial diversity within the chicken gut microbiome revealed by metagenomics and culture.</title>
        <authorList>
            <person name="Gilroy R."/>
            <person name="Ravi A."/>
            <person name="Getino M."/>
            <person name="Pursley I."/>
            <person name="Horton D.L."/>
            <person name="Alikhan N.F."/>
            <person name="Baker D."/>
            <person name="Gharbi K."/>
            <person name="Hall N."/>
            <person name="Watson M."/>
            <person name="Adriaenssens E.M."/>
            <person name="Foster-Nyarko E."/>
            <person name="Jarju S."/>
            <person name="Secka A."/>
            <person name="Antonio M."/>
            <person name="Oren A."/>
            <person name="Chaudhuri R.R."/>
            <person name="La Ragione R."/>
            <person name="Hildebrand F."/>
            <person name="Pallen M.J."/>
        </authorList>
    </citation>
    <scope>NUCLEOTIDE SEQUENCE</scope>
    <source>
        <strain evidence="5">ChiBcec8-13705</strain>
    </source>
</reference>
<dbReference type="GO" id="GO:0003677">
    <property type="term" value="F:DNA binding"/>
    <property type="evidence" value="ECO:0007669"/>
    <property type="project" value="UniProtKB-KW"/>
</dbReference>
<dbReference type="SUPFAM" id="SSF46894">
    <property type="entry name" value="C-terminal effector domain of the bipartite response regulators"/>
    <property type="match status" value="1"/>
</dbReference>
<dbReference type="SUPFAM" id="SSF55073">
    <property type="entry name" value="Nucleotide cyclase"/>
    <property type="match status" value="1"/>
</dbReference>
<dbReference type="SMART" id="SM00862">
    <property type="entry name" value="Trans_reg_C"/>
    <property type="match status" value="1"/>
</dbReference>
<dbReference type="InterPro" id="IPR016032">
    <property type="entry name" value="Sig_transdc_resp-reg_C-effctor"/>
</dbReference>
<evidence type="ECO:0000259" key="3">
    <source>
        <dbReference type="SMART" id="SM00862"/>
    </source>
</evidence>
<dbReference type="GO" id="GO:0006355">
    <property type="term" value="P:regulation of DNA-templated transcription"/>
    <property type="evidence" value="ECO:0007669"/>
    <property type="project" value="InterPro"/>
</dbReference>
<accession>A0A9D2M7A1</accession>
<dbReference type="GO" id="GO:0000160">
    <property type="term" value="P:phosphorelay signal transduction system"/>
    <property type="evidence" value="ECO:0007669"/>
    <property type="project" value="InterPro"/>
</dbReference>
<organism evidence="5 6">
    <name type="scientific">Candidatus Gemmiger avicola</name>
    <dbReference type="NCBI Taxonomy" id="2838605"/>
    <lineage>
        <taxon>Bacteria</taxon>
        <taxon>Bacillati</taxon>
        <taxon>Bacillota</taxon>
        <taxon>Clostridia</taxon>
        <taxon>Eubacteriales</taxon>
        <taxon>Gemmiger</taxon>
    </lineage>
</organism>
<evidence type="ECO:0000256" key="1">
    <source>
        <dbReference type="ARBA" id="ARBA00005820"/>
    </source>
</evidence>
<gene>
    <name evidence="5" type="ORF">H9945_07875</name>
</gene>
<dbReference type="SUPFAM" id="SSF48452">
    <property type="entry name" value="TPR-like"/>
    <property type="match status" value="1"/>
</dbReference>
<comment type="similarity">
    <text evidence="1">Belongs to the AfsR/DnrI/RedD regulatory family.</text>
</comment>
<dbReference type="InterPro" id="IPR005158">
    <property type="entry name" value="BTAD"/>
</dbReference>
<dbReference type="AlphaFoldDB" id="A0A9D2M7A1"/>
<dbReference type="InterPro" id="IPR011990">
    <property type="entry name" value="TPR-like_helical_dom_sf"/>
</dbReference>
<protein>
    <submittedName>
        <fullName evidence="5">Diguanylate cyclase</fullName>
        <ecNumber evidence="5">2.7.7.65</ecNumber>
    </submittedName>
</protein>
<sequence>MEQSRLRIQMLGGFSVTYDGRPAFEEVLQSRRMRRLLQYLLLNSGREVTHGELITAMWGDAGDCELKLRALLHRLRVAASKDGPELRDCVVTGRGTYCWNAEMDAEIDVVEFEALAARVTAAQEETQRQALAARLVALYRGRLLPDAAGESWVESRQLELHTAYQDALFYQIAQSKQNDDPAQTEALCRRAIEIDPYDERLYVELILALRKQGNEEAADAVTDEATARGCLHTDAHNRGLDASYRRMQRAGASLERDVKRIVQTVREGDAELGGAFLCSYDTFCSICRVQLRMRMRYDVPLFLVTVCVVPPVTRPSAARTAAAMRVLANVLSSTLRSSDVAARYGEDRFVLLLNGRAIDGKSPMERVRKEFYRRPEHDNYLLTYCLHTPRGGYRPKPRVRTNTEPDKK</sequence>
<dbReference type="InterPro" id="IPR000160">
    <property type="entry name" value="GGDEF_dom"/>
</dbReference>
<dbReference type="Proteomes" id="UP000886803">
    <property type="component" value="Unassembled WGS sequence"/>
</dbReference>
<reference evidence="5" key="2">
    <citation type="submission" date="2021-04" db="EMBL/GenBank/DDBJ databases">
        <authorList>
            <person name="Gilroy R."/>
        </authorList>
    </citation>
    <scope>NUCLEOTIDE SEQUENCE</scope>
    <source>
        <strain evidence="5">ChiBcec8-13705</strain>
    </source>
</reference>
<dbReference type="Gene3D" id="1.10.10.10">
    <property type="entry name" value="Winged helix-like DNA-binding domain superfamily/Winged helix DNA-binding domain"/>
    <property type="match status" value="1"/>
</dbReference>
<dbReference type="InterPro" id="IPR043128">
    <property type="entry name" value="Rev_trsase/Diguanyl_cyclase"/>
</dbReference>
<dbReference type="EC" id="2.7.7.65" evidence="5"/>
<evidence type="ECO:0000259" key="4">
    <source>
        <dbReference type="SMART" id="SM01043"/>
    </source>
</evidence>
<dbReference type="Pfam" id="PF00990">
    <property type="entry name" value="GGDEF"/>
    <property type="match status" value="1"/>
</dbReference>
<keyword evidence="5" id="KW-0808">Transferase</keyword>
<dbReference type="SMART" id="SM01043">
    <property type="entry name" value="BTAD"/>
    <property type="match status" value="1"/>
</dbReference>
<dbReference type="GO" id="GO:0052621">
    <property type="term" value="F:diguanylate cyclase activity"/>
    <property type="evidence" value="ECO:0007669"/>
    <property type="project" value="UniProtKB-EC"/>
</dbReference>
<dbReference type="Pfam" id="PF03704">
    <property type="entry name" value="BTAD"/>
    <property type="match status" value="1"/>
</dbReference>
<dbReference type="InterPro" id="IPR001867">
    <property type="entry name" value="OmpR/PhoB-type_DNA-bd"/>
</dbReference>
<dbReference type="InterPro" id="IPR029787">
    <property type="entry name" value="Nucleotide_cyclase"/>
</dbReference>
<feature type="domain" description="Bacterial transcriptional activator" evidence="4">
    <location>
        <begin position="107"/>
        <end position="231"/>
    </location>
</feature>
<proteinExistence type="inferred from homology"/>
<name>A0A9D2M7A1_9FIRM</name>
<evidence type="ECO:0000313" key="5">
    <source>
        <dbReference type="EMBL" id="HJB42402.1"/>
    </source>
</evidence>
<dbReference type="Gene3D" id="1.25.40.10">
    <property type="entry name" value="Tetratricopeptide repeat domain"/>
    <property type="match status" value="1"/>
</dbReference>
<dbReference type="InterPro" id="IPR051677">
    <property type="entry name" value="AfsR-DnrI-RedD_regulator"/>
</dbReference>
<dbReference type="InterPro" id="IPR036388">
    <property type="entry name" value="WH-like_DNA-bd_sf"/>
</dbReference>
<evidence type="ECO:0000313" key="6">
    <source>
        <dbReference type="Proteomes" id="UP000886803"/>
    </source>
</evidence>
<evidence type="ECO:0000256" key="2">
    <source>
        <dbReference type="ARBA" id="ARBA00023125"/>
    </source>
</evidence>
<keyword evidence="2" id="KW-0238">DNA-binding</keyword>
<dbReference type="Gene3D" id="3.30.70.270">
    <property type="match status" value="1"/>
</dbReference>
<dbReference type="PANTHER" id="PTHR35807">
    <property type="entry name" value="TRANSCRIPTIONAL REGULATOR REDD-RELATED"/>
    <property type="match status" value="1"/>
</dbReference>